<evidence type="ECO:0000256" key="4">
    <source>
        <dbReference type="ARBA" id="ARBA00022968"/>
    </source>
</evidence>
<dbReference type="EMBL" id="JAMYWD010000001">
    <property type="protein sequence ID" value="KAJ4982020.1"/>
    <property type="molecule type" value="Genomic_DNA"/>
</dbReference>
<sequence length="352" mass="40562">MADLLQSSSIVPSLLLLLHLSIFTVLAVQAKPSPYLSSLFFTDYNKMLETFKIFVYNRDNKNQSDFTSPVKLLFHESLLKSPFLTTNPDEAHLFYLSFPHNTTTTRQISRFINNLRTDLPFWNRTLGADHFHLSCNRTGPESYRNFVELRKNSVQISCFPTIEAMFIPHKDLSLPPLNPPLLAHHEPELMTRTGKLLGYFWGKDSESTVMDELRDNPEFLIESEPSDWNDYAEKLSSSKFCLFLYNGDVFGIGTAFRFGCVPLVITDRPMPDLPFSDVLRWSEMAVFVGIGGGVAELKSALGRACGDRYERMRELGMQASRHFVWNTYPQPYDAFHMVLYQLWLSRHTIRYV</sequence>
<evidence type="ECO:0000313" key="9">
    <source>
        <dbReference type="Proteomes" id="UP001141806"/>
    </source>
</evidence>
<accession>A0A9Q0R3Z2</accession>
<dbReference type="PANTHER" id="PTHR11062:SF253">
    <property type="entry name" value="EXOSTOSIN GT47 DOMAIN-CONTAINING PROTEIN"/>
    <property type="match status" value="1"/>
</dbReference>
<evidence type="ECO:0000256" key="5">
    <source>
        <dbReference type="ARBA" id="ARBA00023034"/>
    </source>
</evidence>
<keyword evidence="4" id="KW-0812">Transmembrane</keyword>
<keyword evidence="5" id="KW-0333">Golgi apparatus</keyword>
<dbReference type="Pfam" id="PF03016">
    <property type="entry name" value="Exostosin_GT47"/>
    <property type="match status" value="1"/>
</dbReference>
<organism evidence="8 9">
    <name type="scientific">Protea cynaroides</name>
    <dbReference type="NCBI Taxonomy" id="273540"/>
    <lineage>
        <taxon>Eukaryota</taxon>
        <taxon>Viridiplantae</taxon>
        <taxon>Streptophyta</taxon>
        <taxon>Embryophyta</taxon>
        <taxon>Tracheophyta</taxon>
        <taxon>Spermatophyta</taxon>
        <taxon>Magnoliopsida</taxon>
        <taxon>Proteales</taxon>
        <taxon>Proteaceae</taxon>
        <taxon>Protea</taxon>
    </lineage>
</organism>
<dbReference type="GO" id="GO:0000139">
    <property type="term" value="C:Golgi membrane"/>
    <property type="evidence" value="ECO:0007669"/>
    <property type="project" value="UniProtKB-SubCell"/>
</dbReference>
<evidence type="ECO:0000256" key="2">
    <source>
        <dbReference type="ARBA" id="ARBA00010271"/>
    </source>
</evidence>
<protein>
    <recommendedName>
        <fullName evidence="7">Exostosin GT47 domain-containing protein</fullName>
    </recommendedName>
</protein>
<feature type="chain" id="PRO_5040183222" description="Exostosin GT47 domain-containing protein" evidence="6">
    <location>
        <begin position="31"/>
        <end position="352"/>
    </location>
</feature>
<keyword evidence="4" id="KW-0735">Signal-anchor</keyword>
<comment type="subcellular location">
    <subcellularLocation>
        <location evidence="1">Golgi apparatus membrane</location>
        <topology evidence="1">Single-pass type II membrane protein</topology>
    </subcellularLocation>
</comment>
<reference evidence="8" key="1">
    <citation type="journal article" date="2023" name="Plant J.">
        <title>The genome of the king protea, Protea cynaroides.</title>
        <authorList>
            <person name="Chang J."/>
            <person name="Duong T.A."/>
            <person name="Schoeman C."/>
            <person name="Ma X."/>
            <person name="Roodt D."/>
            <person name="Barker N."/>
            <person name="Li Z."/>
            <person name="Van de Peer Y."/>
            <person name="Mizrachi E."/>
        </authorList>
    </citation>
    <scope>NUCLEOTIDE SEQUENCE</scope>
    <source>
        <tissue evidence="8">Young leaves</tissue>
    </source>
</reference>
<keyword evidence="9" id="KW-1185">Reference proteome</keyword>
<proteinExistence type="inferred from homology"/>
<comment type="caution">
    <text evidence="8">The sequence shown here is derived from an EMBL/GenBank/DDBJ whole genome shotgun (WGS) entry which is preliminary data.</text>
</comment>
<evidence type="ECO:0000256" key="3">
    <source>
        <dbReference type="ARBA" id="ARBA00022676"/>
    </source>
</evidence>
<keyword evidence="6" id="KW-0732">Signal</keyword>
<feature type="domain" description="Exostosin GT47" evidence="7">
    <location>
        <begin position="49"/>
        <end position="288"/>
    </location>
</feature>
<dbReference type="GO" id="GO:0016757">
    <property type="term" value="F:glycosyltransferase activity"/>
    <property type="evidence" value="ECO:0007669"/>
    <property type="project" value="UniProtKB-KW"/>
</dbReference>
<feature type="signal peptide" evidence="6">
    <location>
        <begin position="1"/>
        <end position="30"/>
    </location>
</feature>
<evidence type="ECO:0000259" key="7">
    <source>
        <dbReference type="Pfam" id="PF03016"/>
    </source>
</evidence>
<evidence type="ECO:0000256" key="1">
    <source>
        <dbReference type="ARBA" id="ARBA00004323"/>
    </source>
</evidence>
<keyword evidence="3" id="KW-0808">Transferase</keyword>
<gene>
    <name evidence="8" type="ORF">NE237_032857</name>
</gene>
<keyword evidence="3" id="KW-0328">Glycosyltransferase</keyword>
<evidence type="ECO:0000256" key="6">
    <source>
        <dbReference type="SAM" id="SignalP"/>
    </source>
</evidence>
<comment type="similarity">
    <text evidence="2">Belongs to the glycosyltransferase 47 family.</text>
</comment>
<dbReference type="InterPro" id="IPR004263">
    <property type="entry name" value="Exostosin"/>
</dbReference>
<dbReference type="PANTHER" id="PTHR11062">
    <property type="entry name" value="EXOSTOSIN HEPARAN SULFATE GLYCOSYLTRANSFERASE -RELATED"/>
    <property type="match status" value="1"/>
</dbReference>
<dbReference type="InterPro" id="IPR040911">
    <property type="entry name" value="Exostosin_GT47"/>
</dbReference>
<dbReference type="AlphaFoldDB" id="A0A9Q0R3Z2"/>
<evidence type="ECO:0000313" key="8">
    <source>
        <dbReference type="EMBL" id="KAJ4982020.1"/>
    </source>
</evidence>
<dbReference type="Proteomes" id="UP001141806">
    <property type="component" value="Unassembled WGS sequence"/>
</dbReference>
<name>A0A9Q0R3Z2_9MAGN</name>
<dbReference type="OrthoDB" id="1924787at2759"/>